<dbReference type="PANTHER" id="PTHR46182">
    <property type="entry name" value="FI19480P1"/>
    <property type="match status" value="1"/>
</dbReference>
<dbReference type="RefSeq" id="WP_191023512.1">
    <property type="nucleotide sequence ID" value="NZ_JABBXD010000002.1"/>
</dbReference>
<dbReference type="InterPro" id="IPR011460">
    <property type="entry name" value="Lcl_C"/>
</dbReference>
<dbReference type="EMBL" id="JABBXD010000002">
    <property type="protein sequence ID" value="MBD3585461.1"/>
    <property type="molecule type" value="Genomic_DNA"/>
</dbReference>
<proteinExistence type="predicted"/>
<dbReference type="Pfam" id="PF22352">
    <property type="entry name" value="K319L-like_PKD"/>
    <property type="match status" value="2"/>
</dbReference>
<dbReference type="Gene3D" id="2.60.40.10">
    <property type="entry name" value="Immunoglobulins"/>
    <property type="match status" value="3"/>
</dbReference>
<evidence type="ECO:0000313" key="3">
    <source>
        <dbReference type="Proteomes" id="UP000624419"/>
    </source>
</evidence>
<comment type="caution">
    <text evidence="2">The sequence shown here is derived from an EMBL/GenBank/DDBJ whole genome shotgun (WGS) entry which is preliminary data.</text>
</comment>
<keyword evidence="3" id="KW-1185">Reference proteome</keyword>
<evidence type="ECO:0000313" key="2">
    <source>
        <dbReference type="EMBL" id="MBD3585461.1"/>
    </source>
</evidence>
<dbReference type="InterPro" id="IPR013783">
    <property type="entry name" value="Ig-like_fold"/>
</dbReference>
<dbReference type="PANTHER" id="PTHR46182:SF1">
    <property type="entry name" value="DYSLEXIA-ASSOCIATED PROTEIN KIAA0319"/>
    <property type="match status" value="1"/>
</dbReference>
<sequence length="577" mass="60908">MKWCVKQSPGIKAYRRLFGVVALSFLTSACGGGGGSDSSDTSAAQTQILVNAGADVQAPEQSTITVSAQTQDAEQALTYQWSASPSLEIIQEDESSGEATVTLPVLKEQATYTLTVKVTAENGGTGSDTLVITGLPENSEPLAVIDVRPAADDNDRYGAGVSLTLNGANSTDADAQDPQDPISEWQWAQTEGVDVTGGLAMNKPQLTITTPIASSEQTLGFSLTVTDYEGATHTESLQLVVKADSDTAPTVSAGYNQAIFSGEPIVLEGAADSTVPDAFPFSITWESSGLAGITVEEPDALSTFAVAPDVDSETSVTFVLNVTDANGNLSSDTINVKVRPMPVARLNDTGVTAQATTDVVVQTQQNAFAGQDGQRGADVVAREGLLEKAGAGDAGFDFTKVNDNGDEQDDNASDWSCVRDNTTGLVWEVKSTQGGLHDAQHTYGWYQEENNGGVNGALNPAAASCSITNCNTNALIGEVNREGLCGFYDWRLPTHQELMSLLHFGKDNTQMVDEVYFPNTGSMTEAPLWYWTSRPGADGVTNDAAQNAVAIDFASGVDNFLKKDRAIRVRLVRAGRN</sequence>
<feature type="domain" description="Lcl C-terminal" evidence="1">
    <location>
        <begin position="417"/>
        <end position="573"/>
    </location>
</feature>
<dbReference type="InterPro" id="IPR029865">
    <property type="entry name" value="KIAA0319-like"/>
</dbReference>
<accession>A0ABR8LKJ3</accession>
<evidence type="ECO:0000259" key="1">
    <source>
        <dbReference type="Pfam" id="PF07603"/>
    </source>
</evidence>
<reference evidence="2 3" key="1">
    <citation type="submission" date="2020-04" db="EMBL/GenBank/DDBJ databases">
        <title>Salinimonas sp. HHU 13199.</title>
        <authorList>
            <person name="Cui X."/>
            <person name="Zhang D."/>
        </authorList>
    </citation>
    <scope>NUCLEOTIDE SEQUENCE [LARGE SCALE GENOMIC DNA]</scope>
    <source>
        <strain evidence="2 3">HHU 13199</strain>
    </source>
</reference>
<organism evidence="2 3">
    <name type="scientific">Salinimonas profundi</name>
    <dbReference type="NCBI Taxonomy" id="2729140"/>
    <lineage>
        <taxon>Bacteria</taxon>
        <taxon>Pseudomonadati</taxon>
        <taxon>Pseudomonadota</taxon>
        <taxon>Gammaproteobacteria</taxon>
        <taxon>Alteromonadales</taxon>
        <taxon>Alteromonadaceae</taxon>
        <taxon>Alteromonas/Salinimonas group</taxon>
        <taxon>Salinimonas</taxon>
    </lineage>
</organism>
<dbReference type="Pfam" id="PF07603">
    <property type="entry name" value="Lcl_C"/>
    <property type="match status" value="1"/>
</dbReference>
<dbReference type="PROSITE" id="PS51257">
    <property type="entry name" value="PROKAR_LIPOPROTEIN"/>
    <property type="match status" value="1"/>
</dbReference>
<protein>
    <submittedName>
        <fullName evidence="2">DUF1566 domain-containing protein</fullName>
    </submittedName>
</protein>
<dbReference type="Proteomes" id="UP000624419">
    <property type="component" value="Unassembled WGS sequence"/>
</dbReference>
<gene>
    <name evidence="2" type="ORF">HHX48_06930</name>
</gene>
<name>A0ABR8LKJ3_9ALTE</name>